<dbReference type="GeneTree" id="ENSGT00390000007224"/>
<dbReference type="Pfam" id="PF05773">
    <property type="entry name" value="RWD"/>
    <property type="match status" value="1"/>
</dbReference>
<evidence type="ECO:0000313" key="2">
    <source>
        <dbReference type="Ensembl" id="ENSPKIP00000016963.1"/>
    </source>
</evidence>
<dbReference type="AlphaFoldDB" id="A0A3B3RF55"/>
<dbReference type="Ensembl" id="ENSPKIT00000041466.1">
    <property type="protein sequence ID" value="ENSPKIP00000016963.1"/>
    <property type="gene ID" value="ENSPKIG00000003077.1"/>
</dbReference>
<dbReference type="InterPro" id="IPR059181">
    <property type="entry name" value="RWDD2A-B_C"/>
</dbReference>
<dbReference type="PIRSF" id="PIRSF038021">
    <property type="entry name" value="UCP038021_RWDD2"/>
    <property type="match status" value="1"/>
</dbReference>
<keyword evidence="3" id="KW-1185">Reference proteome</keyword>
<dbReference type="PANTHER" id="PTHR15955:SF8">
    <property type="entry name" value="RWD DOMAIN-CONTAINING PROTEIN 2B-RELATED"/>
    <property type="match status" value="1"/>
</dbReference>
<reference evidence="2" key="1">
    <citation type="submission" date="2025-08" db="UniProtKB">
        <authorList>
            <consortium name="Ensembl"/>
        </authorList>
    </citation>
    <scope>IDENTIFICATION</scope>
</reference>
<dbReference type="CDD" id="cd24163">
    <property type="entry name" value="RWDD2_C"/>
    <property type="match status" value="1"/>
</dbReference>
<reference evidence="2" key="2">
    <citation type="submission" date="2025-09" db="UniProtKB">
        <authorList>
            <consortium name="Ensembl"/>
        </authorList>
    </citation>
    <scope>IDENTIFICATION</scope>
</reference>
<dbReference type="Gene3D" id="3.10.110.10">
    <property type="entry name" value="Ubiquitin Conjugating Enzyme"/>
    <property type="match status" value="1"/>
</dbReference>
<sequence length="296" mass="33642">MEGREEAEVQISEIDLLGSMFPSEEELVIVDQLALAELRDYAEGRSSSRPSSAPQIVIRQKVEPDSETQVIVTISCTYVSGYPNVLPEITLRCPELNRAQLSQLHRDLICHLAENCRQEVCVLAAAEWIRDHAHLYIAQSAPSSTPQKEPPLSSTAWEVFTRLWIYSHHIYNKSKRKNMLDWARELGLSGFSMPGKPGVVCVEGRQPDCEEFWARVKCLTWKRIMIRHREDIPLKGRGDDQREALSSLCKFAGFEEAIFDPHGSRGNHMDLGQLYQFLSDKGCGDVFQMYFGIEGR</sequence>
<proteinExistence type="predicted"/>
<feature type="domain" description="RWD" evidence="1">
    <location>
        <begin position="12"/>
        <end position="136"/>
    </location>
</feature>
<dbReference type="PROSITE" id="PS50908">
    <property type="entry name" value="RWD"/>
    <property type="match status" value="1"/>
</dbReference>
<dbReference type="KEGG" id="pki:111851307"/>
<dbReference type="OrthoDB" id="432412at2759"/>
<dbReference type="PANTHER" id="PTHR15955">
    <property type="entry name" value="RWD DOMAIN CONTAINING PROTEIN 2"/>
    <property type="match status" value="1"/>
</dbReference>
<dbReference type="SUPFAM" id="SSF54495">
    <property type="entry name" value="UBC-like"/>
    <property type="match status" value="1"/>
</dbReference>
<dbReference type="CTD" id="10069"/>
<dbReference type="SMART" id="SM00591">
    <property type="entry name" value="RWD"/>
    <property type="match status" value="1"/>
</dbReference>
<dbReference type="CDD" id="cd23829">
    <property type="entry name" value="RWD_RWDD2"/>
    <property type="match status" value="1"/>
</dbReference>
<protein>
    <submittedName>
        <fullName evidence="2">RWD domain containing 2B</fullName>
    </submittedName>
</protein>
<dbReference type="InterPro" id="IPR010541">
    <property type="entry name" value="Prp3_C"/>
</dbReference>
<dbReference type="InterPro" id="IPR016135">
    <property type="entry name" value="UBQ-conjugating_enzyme/RWD"/>
</dbReference>
<dbReference type="Proteomes" id="UP000261540">
    <property type="component" value="Unplaced"/>
</dbReference>
<dbReference type="InterPro" id="IPR017359">
    <property type="entry name" value="Phi-like"/>
</dbReference>
<name>A0A3B3RF55_9TELE</name>
<dbReference type="STRING" id="1676925.ENSPKIP00000016963"/>
<accession>A0A3B3RF55</accession>
<dbReference type="Pfam" id="PF06544">
    <property type="entry name" value="Prp3_C"/>
    <property type="match status" value="1"/>
</dbReference>
<evidence type="ECO:0000259" key="1">
    <source>
        <dbReference type="PROSITE" id="PS50908"/>
    </source>
</evidence>
<organism evidence="2 3">
    <name type="scientific">Paramormyrops kingsleyae</name>
    <dbReference type="NCBI Taxonomy" id="1676925"/>
    <lineage>
        <taxon>Eukaryota</taxon>
        <taxon>Metazoa</taxon>
        <taxon>Chordata</taxon>
        <taxon>Craniata</taxon>
        <taxon>Vertebrata</taxon>
        <taxon>Euteleostomi</taxon>
        <taxon>Actinopterygii</taxon>
        <taxon>Neopterygii</taxon>
        <taxon>Teleostei</taxon>
        <taxon>Osteoglossocephala</taxon>
        <taxon>Osteoglossomorpha</taxon>
        <taxon>Osteoglossiformes</taxon>
        <taxon>Mormyridae</taxon>
        <taxon>Paramormyrops</taxon>
    </lineage>
</organism>
<dbReference type="InterPro" id="IPR006575">
    <property type="entry name" value="RWD_dom"/>
</dbReference>
<evidence type="ECO:0000313" key="3">
    <source>
        <dbReference type="Proteomes" id="UP000261540"/>
    </source>
</evidence>